<evidence type="ECO:0000256" key="1">
    <source>
        <dbReference type="ARBA" id="ARBA00022679"/>
    </source>
</evidence>
<dbReference type="InterPro" id="IPR051283">
    <property type="entry name" value="Sec_Metabolite_Acyltrans"/>
</dbReference>
<dbReference type="Proteomes" id="UP000612746">
    <property type="component" value="Unassembled WGS sequence"/>
</dbReference>
<reference evidence="2" key="1">
    <citation type="submission" date="2020-12" db="EMBL/GenBank/DDBJ databases">
        <title>Metabolic potential, ecology and presence of endohyphal bacteria is reflected in genomic diversity of Mucoromycotina.</title>
        <authorList>
            <person name="Muszewska A."/>
            <person name="Okrasinska A."/>
            <person name="Steczkiewicz K."/>
            <person name="Drgas O."/>
            <person name="Orlowska M."/>
            <person name="Perlinska-Lenart U."/>
            <person name="Aleksandrzak-Piekarczyk T."/>
            <person name="Szatraj K."/>
            <person name="Zielenkiewicz U."/>
            <person name="Pilsyk S."/>
            <person name="Malc E."/>
            <person name="Mieczkowski P."/>
            <person name="Kruszewska J.S."/>
            <person name="Biernat P."/>
            <person name="Pawlowska J."/>
        </authorList>
    </citation>
    <scope>NUCLEOTIDE SEQUENCE</scope>
    <source>
        <strain evidence="2">WA0000051536</strain>
    </source>
</reference>
<gene>
    <name evidence="2" type="ORF">INT44_003405</name>
</gene>
<dbReference type="Pfam" id="PF02458">
    <property type="entry name" value="Transferase"/>
    <property type="match status" value="1"/>
</dbReference>
<organism evidence="2 3">
    <name type="scientific">Umbelopsis vinacea</name>
    <dbReference type="NCBI Taxonomy" id="44442"/>
    <lineage>
        <taxon>Eukaryota</taxon>
        <taxon>Fungi</taxon>
        <taxon>Fungi incertae sedis</taxon>
        <taxon>Mucoromycota</taxon>
        <taxon>Mucoromycotina</taxon>
        <taxon>Umbelopsidomycetes</taxon>
        <taxon>Umbelopsidales</taxon>
        <taxon>Umbelopsidaceae</taxon>
        <taxon>Umbelopsis</taxon>
    </lineage>
</organism>
<evidence type="ECO:0000313" key="2">
    <source>
        <dbReference type="EMBL" id="KAG2180401.1"/>
    </source>
</evidence>
<evidence type="ECO:0000313" key="3">
    <source>
        <dbReference type="Proteomes" id="UP000612746"/>
    </source>
</evidence>
<protein>
    <recommendedName>
        <fullName evidence="4">Transferase</fullName>
    </recommendedName>
</protein>
<comment type="caution">
    <text evidence="2">The sequence shown here is derived from an EMBL/GenBank/DDBJ whole genome shotgun (WGS) entry which is preliminary data.</text>
</comment>
<dbReference type="PANTHER" id="PTHR31896">
    <property type="entry name" value="FAMILY REGULATORY PROTEIN, PUTATIVE (AFU_ORTHOLOGUE AFUA_3G14730)-RELATED"/>
    <property type="match status" value="1"/>
</dbReference>
<dbReference type="Gene3D" id="3.30.559.10">
    <property type="entry name" value="Chloramphenicol acetyltransferase-like domain"/>
    <property type="match status" value="2"/>
</dbReference>
<proteinExistence type="predicted"/>
<accession>A0A8H7PUM2</accession>
<dbReference type="OrthoDB" id="1862401at2759"/>
<sequence>MTVQSYTIYPTKKHNRQPPPSSIVLHGLDLLSSPIQIQNHRFYYPASGAFPDIINNLKASLAEALELYPPVTGTVIDNEKGETCIAVDPEHILGTPFLVDTKDTPYTGDAEDLSPRTEVLLAPLSSILAVKVTQFSCGTIAVASSFNHQAADLRGFLDFLELWALLARGESPDFTKIPVDWSRTPGQYFPRVINQASEKTCPSPPPFSVSPTPVTSAAAYLLVPSVFSRWKFTKSSLEQMKNDFSPSASSDQSGLWISSGDALAAIVSGVITRARTIGKVSRLEGRSSEESQIEKVAMAADGRERAVLAKMSGGHYFGNFNNLWSTEISRSDLLSSTPEAASRIALAIRSGISVHLSPEAIARRIAFFDDPENTQPPGRIVWAADIILTNWCRFDLQGPKFDVGWGKPFSATSGGGTVFPPGYCLMTQDKESGDVTALITVEHAGEDALKSDALLNKYATLQAAL</sequence>
<keyword evidence="1" id="KW-0808">Transferase</keyword>
<dbReference type="EMBL" id="JAEPRA010000009">
    <property type="protein sequence ID" value="KAG2180401.1"/>
    <property type="molecule type" value="Genomic_DNA"/>
</dbReference>
<dbReference type="GO" id="GO:0016740">
    <property type="term" value="F:transferase activity"/>
    <property type="evidence" value="ECO:0007669"/>
    <property type="project" value="UniProtKB-KW"/>
</dbReference>
<dbReference type="PANTHER" id="PTHR31896:SF64">
    <property type="entry name" value="TRICHOTHECENE 3-O-ACETYLTRANSFERASE"/>
    <property type="match status" value="1"/>
</dbReference>
<dbReference type="InterPro" id="IPR023213">
    <property type="entry name" value="CAT-like_dom_sf"/>
</dbReference>
<evidence type="ECO:0008006" key="4">
    <source>
        <dbReference type="Google" id="ProtNLM"/>
    </source>
</evidence>
<name>A0A8H7PUM2_9FUNG</name>
<keyword evidence="3" id="KW-1185">Reference proteome</keyword>
<dbReference type="AlphaFoldDB" id="A0A8H7PUM2"/>